<dbReference type="Proteomes" id="UP000053477">
    <property type="component" value="Unassembled WGS sequence"/>
</dbReference>
<accession>A0A0H2SCU9</accession>
<keyword evidence="2" id="KW-1185">Reference proteome</keyword>
<dbReference type="AlphaFoldDB" id="A0A0H2SCU9"/>
<organism evidence="1 2">
    <name type="scientific">Schizopora paradoxa</name>
    <dbReference type="NCBI Taxonomy" id="27342"/>
    <lineage>
        <taxon>Eukaryota</taxon>
        <taxon>Fungi</taxon>
        <taxon>Dikarya</taxon>
        <taxon>Basidiomycota</taxon>
        <taxon>Agaricomycotina</taxon>
        <taxon>Agaricomycetes</taxon>
        <taxon>Hymenochaetales</taxon>
        <taxon>Schizoporaceae</taxon>
        <taxon>Schizopora</taxon>
    </lineage>
</organism>
<reference evidence="1 2" key="1">
    <citation type="submission" date="2015-04" db="EMBL/GenBank/DDBJ databases">
        <title>Complete genome sequence of Schizopora paradoxa KUC8140, a cosmopolitan wood degrader in East Asia.</title>
        <authorList>
            <consortium name="DOE Joint Genome Institute"/>
            <person name="Min B."/>
            <person name="Park H."/>
            <person name="Jang Y."/>
            <person name="Kim J.-J."/>
            <person name="Kim K.H."/>
            <person name="Pangilinan J."/>
            <person name="Lipzen A."/>
            <person name="Riley R."/>
            <person name="Grigoriev I.V."/>
            <person name="Spatafora J.W."/>
            <person name="Choi I.-G."/>
        </authorList>
    </citation>
    <scope>NUCLEOTIDE SEQUENCE [LARGE SCALE GENOMIC DNA]</scope>
    <source>
        <strain evidence="1 2">KUC8140</strain>
    </source>
</reference>
<evidence type="ECO:0000313" key="2">
    <source>
        <dbReference type="Proteomes" id="UP000053477"/>
    </source>
</evidence>
<dbReference type="InParanoid" id="A0A0H2SCU9"/>
<dbReference type="EMBL" id="KQ085938">
    <property type="protein sequence ID" value="KLO14786.1"/>
    <property type="molecule type" value="Genomic_DNA"/>
</dbReference>
<evidence type="ECO:0000313" key="1">
    <source>
        <dbReference type="EMBL" id="KLO14786.1"/>
    </source>
</evidence>
<proteinExistence type="predicted"/>
<dbReference type="OrthoDB" id="73875at2759"/>
<gene>
    <name evidence="1" type="ORF">SCHPADRAFT_939206</name>
</gene>
<name>A0A0H2SCU9_9AGAM</name>
<dbReference type="STRING" id="27342.A0A0H2SCU9"/>
<sequence length="576" mass="62128">MTGHLPLREYQAQNDCLFTVFAGLEKQHQTIEFAALKDDKRTVCYAALSEYPPLVMKSAVIVILLSVAGLTIGANDWSKACLSGSCSFDIEASPTSMEGTMKISGASSAISDITPAAGWQILDCTDTTNSQTIHLVCTDDSLGCNHLFENGAQDTIVRLPQNCGSGPFVRVVDHWIPSERSIPANTIPRLPKRTSPSLQVHALELDDKFENMAGTHGNVSFTVGAKGNHTVNLQDGNGKTRRKRQNGSVTLGDAAGVFSNSFELSDVNVGTCPGLNFSFNAAQVGLNDSPLFFSTELTITGTMNPKNIETLEFSAPTTAEFNGAFESFIQIQGTSPNTNTTLLTTTFQGMSIDGVVQITPSFSFSQFTEVFADGLATFEGQIDFDFTINSLQFNFPSNNPAPTLDISHQNLPWNSVTNPGLNTEALIFSELTFAVSYTTPLGEFPLTASLKQLVDITAFSKSVQLSVTHLFDIQMLMTSDPVGSSNTEEEICIMFLFDVQTTVQNSGPFFEALPSIQEIFVLEQDFTPANECQTAVLGPAPSISRREKSPLSARAPPSCPAPVPIPTQVIFQGTFP</sequence>
<protein>
    <submittedName>
        <fullName evidence="1">Uncharacterized protein</fullName>
    </submittedName>
</protein>